<dbReference type="OrthoDB" id="439808at2759"/>
<evidence type="ECO:0000256" key="1">
    <source>
        <dbReference type="ARBA" id="ARBA00022884"/>
    </source>
</evidence>
<dbReference type="SMART" id="SM00361">
    <property type="entry name" value="RRM_1"/>
    <property type="match status" value="2"/>
</dbReference>
<dbReference type="PANTHER" id="PTHR48025:SF6">
    <property type="entry name" value="RRM DOMAIN-CONTAINING PROTEIN"/>
    <property type="match status" value="1"/>
</dbReference>
<feature type="compositionally biased region" description="Acidic residues" evidence="3">
    <location>
        <begin position="266"/>
        <end position="292"/>
    </location>
</feature>
<evidence type="ECO:0000313" key="5">
    <source>
        <dbReference type="EnsemblPlants" id="OB04G30410.1"/>
    </source>
</evidence>
<dbReference type="GO" id="GO:1901259">
    <property type="term" value="P:chloroplast rRNA processing"/>
    <property type="evidence" value="ECO:0007669"/>
    <property type="project" value="TreeGrafter"/>
</dbReference>
<evidence type="ECO:0000259" key="4">
    <source>
        <dbReference type="PROSITE" id="PS50102"/>
    </source>
</evidence>
<dbReference type="InterPro" id="IPR000504">
    <property type="entry name" value="RRM_dom"/>
</dbReference>
<gene>
    <name evidence="5" type="primary">LOC102722850</name>
</gene>
<accession>J3M0W6</accession>
<dbReference type="PANTHER" id="PTHR48025">
    <property type="entry name" value="OS02G0815200 PROTEIN"/>
    <property type="match status" value="1"/>
</dbReference>
<dbReference type="GO" id="GO:0003729">
    <property type="term" value="F:mRNA binding"/>
    <property type="evidence" value="ECO:0007669"/>
    <property type="project" value="TreeGrafter"/>
</dbReference>
<dbReference type="Pfam" id="PF00076">
    <property type="entry name" value="RRM_1"/>
    <property type="match status" value="2"/>
</dbReference>
<dbReference type="SMART" id="SM00360">
    <property type="entry name" value="RRM"/>
    <property type="match status" value="2"/>
</dbReference>
<dbReference type="RefSeq" id="XP_040379281.1">
    <property type="nucleotide sequence ID" value="XM_040523347.1"/>
</dbReference>
<dbReference type="KEGG" id="obr:102722850"/>
<name>J3M0W6_ORYBR</name>
<feature type="region of interest" description="Disordered" evidence="3">
    <location>
        <begin position="255"/>
        <end position="292"/>
    </location>
</feature>
<dbReference type="FunFam" id="3.30.70.330:FF:000549">
    <property type="entry name" value="Plastid-specific 30S ribosomal protein 2"/>
    <property type="match status" value="1"/>
</dbReference>
<dbReference type="STRING" id="4533.J3M0W6"/>
<feature type="domain" description="RRM" evidence="4">
    <location>
        <begin position="176"/>
        <end position="253"/>
    </location>
</feature>
<keyword evidence="6" id="KW-1185">Reference proteome</keyword>
<dbReference type="AlphaFoldDB" id="J3M0W6"/>
<protein>
    <recommendedName>
        <fullName evidence="4">RRM domain-containing protein</fullName>
    </recommendedName>
</protein>
<evidence type="ECO:0000256" key="3">
    <source>
        <dbReference type="SAM" id="MobiDB-lite"/>
    </source>
</evidence>
<dbReference type="Gramene" id="OB04G30410.1">
    <property type="protein sequence ID" value="OB04G30410.1"/>
    <property type="gene ID" value="OB04G30410"/>
</dbReference>
<keyword evidence="1 2" id="KW-0694">RNA-binding</keyword>
<dbReference type="SUPFAM" id="SSF54928">
    <property type="entry name" value="RNA-binding domain, RBD"/>
    <property type="match status" value="2"/>
</dbReference>
<proteinExistence type="predicted"/>
<dbReference type="InterPro" id="IPR003954">
    <property type="entry name" value="RRM_euk-type"/>
</dbReference>
<dbReference type="OMA" id="YVANIPW"/>
<evidence type="ECO:0000256" key="2">
    <source>
        <dbReference type="PROSITE-ProRule" id="PRU00176"/>
    </source>
</evidence>
<dbReference type="FunFam" id="3.30.70.330:FF:000865">
    <property type="entry name" value="Plastid-specific 30S ribosomal protein 2"/>
    <property type="match status" value="1"/>
</dbReference>
<dbReference type="eggNOG" id="KOG0118">
    <property type="taxonomic scope" value="Eukaryota"/>
</dbReference>
<dbReference type="Gene3D" id="3.30.70.330">
    <property type="match status" value="2"/>
</dbReference>
<feature type="domain" description="RRM" evidence="4">
    <location>
        <begin position="82"/>
        <end position="159"/>
    </location>
</feature>
<dbReference type="EnsemblPlants" id="OB04G30410.1">
    <property type="protein sequence ID" value="OB04G30410.1"/>
    <property type="gene ID" value="OB04G30410"/>
</dbReference>
<dbReference type="InterPro" id="IPR012677">
    <property type="entry name" value="Nucleotide-bd_a/b_plait_sf"/>
</dbReference>
<feature type="region of interest" description="Disordered" evidence="3">
    <location>
        <begin position="60"/>
        <end position="80"/>
    </location>
</feature>
<organism evidence="5">
    <name type="scientific">Oryza brachyantha</name>
    <name type="common">malo sina</name>
    <dbReference type="NCBI Taxonomy" id="4533"/>
    <lineage>
        <taxon>Eukaryota</taxon>
        <taxon>Viridiplantae</taxon>
        <taxon>Streptophyta</taxon>
        <taxon>Embryophyta</taxon>
        <taxon>Tracheophyta</taxon>
        <taxon>Spermatophyta</taxon>
        <taxon>Magnoliopsida</taxon>
        <taxon>Liliopsida</taxon>
        <taxon>Poales</taxon>
        <taxon>Poaceae</taxon>
        <taxon>BOP clade</taxon>
        <taxon>Oryzoideae</taxon>
        <taxon>Oryzeae</taxon>
        <taxon>Oryzinae</taxon>
        <taxon>Oryza</taxon>
    </lineage>
</organism>
<sequence length="292" mass="31825">MALSLARSPHRHPAAALPAPRICRLASLLRSSSPRRRPCPLIGPSLRLRLTAAAFAASSPPEAQAAAADEEEEEAEEGEKRRKLYVANIPWSLPAPEIEKLFAQCGAVKDVEVIKGKDGKKKGFAFVTMSTTEEAAAAVEKLNSLDVMGRTIRVEFSKSFRKPAPPPPPGTIVERHKLYVSNLPWKARAPNMKEFFTKFNPLSAKVVFDSPSGKSAGYGFVSFGTKEEAEAALSELDGKELMGRPVRLRWRQNTDDTVDSVKADREIEDVNIDGEAEGALDNGSVDDGEDKQ</sequence>
<dbReference type="GeneID" id="102722850"/>
<reference evidence="5" key="1">
    <citation type="journal article" date="2013" name="Nat. Commun.">
        <title>Whole-genome sequencing of Oryza brachyantha reveals mechanisms underlying Oryza genome evolution.</title>
        <authorList>
            <person name="Chen J."/>
            <person name="Huang Q."/>
            <person name="Gao D."/>
            <person name="Wang J."/>
            <person name="Lang Y."/>
            <person name="Liu T."/>
            <person name="Li B."/>
            <person name="Bai Z."/>
            <person name="Luis Goicoechea J."/>
            <person name="Liang C."/>
            <person name="Chen C."/>
            <person name="Zhang W."/>
            <person name="Sun S."/>
            <person name="Liao Y."/>
            <person name="Zhang X."/>
            <person name="Yang L."/>
            <person name="Song C."/>
            <person name="Wang M."/>
            <person name="Shi J."/>
            <person name="Liu G."/>
            <person name="Liu J."/>
            <person name="Zhou H."/>
            <person name="Zhou W."/>
            <person name="Yu Q."/>
            <person name="An N."/>
            <person name="Chen Y."/>
            <person name="Cai Q."/>
            <person name="Wang B."/>
            <person name="Liu B."/>
            <person name="Min J."/>
            <person name="Huang Y."/>
            <person name="Wu H."/>
            <person name="Li Z."/>
            <person name="Zhang Y."/>
            <person name="Yin Y."/>
            <person name="Song W."/>
            <person name="Jiang J."/>
            <person name="Jackson S.A."/>
            <person name="Wing R.A."/>
            <person name="Wang J."/>
            <person name="Chen M."/>
        </authorList>
    </citation>
    <scope>NUCLEOTIDE SEQUENCE [LARGE SCALE GENOMIC DNA]</scope>
    <source>
        <strain evidence="5">cv. IRGC 101232</strain>
    </source>
</reference>
<dbReference type="InterPro" id="IPR050502">
    <property type="entry name" value="Euk_RNA-bind_prot"/>
</dbReference>
<feature type="compositionally biased region" description="Acidic residues" evidence="3">
    <location>
        <begin position="68"/>
        <end position="77"/>
    </location>
</feature>
<dbReference type="Proteomes" id="UP000006038">
    <property type="component" value="Chromosome 4"/>
</dbReference>
<dbReference type="GO" id="GO:0009535">
    <property type="term" value="C:chloroplast thylakoid membrane"/>
    <property type="evidence" value="ECO:0007669"/>
    <property type="project" value="TreeGrafter"/>
</dbReference>
<dbReference type="InterPro" id="IPR035979">
    <property type="entry name" value="RBD_domain_sf"/>
</dbReference>
<dbReference type="RefSeq" id="XP_006652723.1">
    <property type="nucleotide sequence ID" value="XM_006652660.3"/>
</dbReference>
<dbReference type="HOGENOM" id="CLU_012062_15_2_1"/>
<dbReference type="PROSITE" id="PS50102">
    <property type="entry name" value="RRM"/>
    <property type="match status" value="2"/>
</dbReference>
<evidence type="ECO:0000313" key="6">
    <source>
        <dbReference type="Proteomes" id="UP000006038"/>
    </source>
</evidence>
<reference evidence="5" key="2">
    <citation type="submission" date="2013-04" db="UniProtKB">
        <authorList>
            <consortium name="EnsemblPlants"/>
        </authorList>
    </citation>
    <scope>IDENTIFICATION</scope>
</reference>